<dbReference type="RefSeq" id="WP_142589859.1">
    <property type="nucleotide sequence ID" value="NZ_CABFWE030000016.1"/>
</dbReference>
<proteinExistence type="predicted"/>
<name>A0ABN7K0X5_9HYPH</name>
<accession>A0ABN7K0X5</accession>
<evidence type="ECO:0000313" key="3">
    <source>
        <dbReference type="Proteomes" id="UP000601041"/>
    </source>
</evidence>
<dbReference type="InterPro" id="IPR006528">
    <property type="entry name" value="Phage_head_morphogenesis_dom"/>
</dbReference>
<evidence type="ECO:0000313" key="2">
    <source>
        <dbReference type="EMBL" id="CAD7055411.1"/>
    </source>
</evidence>
<comment type="caution">
    <text evidence="2">The sequence shown here is derived from an EMBL/GenBank/DDBJ whole genome shotgun (WGS) entry which is preliminary data.</text>
</comment>
<protein>
    <submittedName>
        <fullName evidence="2">Phage head morphogenesis protein</fullName>
    </submittedName>
</protein>
<dbReference type="Pfam" id="PF04233">
    <property type="entry name" value="Phage_Mu_F"/>
    <property type="match status" value="1"/>
</dbReference>
<dbReference type="NCBIfam" id="TIGR01641">
    <property type="entry name" value="phageSPP1_gp7"/>
    <property type="match status" value="1"/>
</dbReference>
<gene>
    <name evidence="2" type="ORF">RHAB21_00712</name>
</gene>
<organism evidence="2 3">
    <name type="scientific">Pseudorhizobium halotolerans</name>
    <dbReference type="NCBI Taxonomy" id="1233081"/>
    <lineage>
        <taxon>Bacteria</taxon>
        <taxon>Pseudomonadati</taxon>
        <taxon>Pseudomonadota</taxon>
        <taxon>Alphaproteobacteria</taxon>
        <taxon>Hyphomicrobiales</taxon>
        <taxon>Rhizobiaceae</taxon>
        <taxon>Rhizobium/Agrobacterium group</taxon>
        <taxon>Pseudorhizobium</taxon>
    </lineage>
</organism>
<feature type="domain" description="Phage head morphogenesis" evidence="1">
    <location>
        <begin position="54"/>
        <end position="185"/>
    </location>
</feature>
<evidence type="ECO:0000259" key="1">
    <source>
        <dbReference type="Pfam" id="PF04233"/>
    </source>
</evidence>
<keyword evidence="3" id="KW-1185">Reference proteome</keyword>
<reference evidence="2 3" key="1">
    <citation type="submission" date="2020-11" db="EMBL/GenBank/DDBJ databases">
        <authorList>
            <person name="Lassalle F."/>
        </authorList>
    </citation>
    <scope>NUCLEOTIDE SEQUENCE [LARGE SCALE GENOMIC DNA]</scope>
    <source>
        <strain evidence="2 3">AB21</strain>
    </source>
</reference>
<dbReference type="EMBL" id="CABFWE030000016">
    <property type="protein sequence ID" value="CAD7055411.1"/>
    <property type="molecule type" value="Genomic_DNA"/>
</dbReference>
<sequence length="406" mass="46039">MAVTIKPLQPLDAIAAFEARHGNLLETFSWQDAWQEEHATMFTVAKSAGFDILKDIQTAFERALRDGQTPQDFARQLRPVLQEKGWWGRKLVADPASGELVPAQLGSARRLQTIFDANMRVSYAAGHWTNFERNRRTRPYLRYVALLDDRTRPSHRARHNLVLPVDHPYWDMWAPPCGWNCRCTLQSLSQRDIDRLQGEGEKLVFEPPTDTFRNFVNKRTGEITRVPDGIDPGWAYNPGRAGYEARVNQALAEKIADAPPAMVQAAVEERVSSSAFDRFFRNPQGSMPVLAVPAEISAAIGTDMRVAILTADRMRQQQMRRPELTLEDYRAIPSIAANPALVVQDGLRTFFLAKHPDGRWRYVTVMVRDDNRSAGAVTSFRYAGDRDVDNLLARDGARIVIDRRQK</sequence>
<dbReference type="Proteomes" id="UP000601041">
    <property type="component" value="Unassembled WGS sequence"/>
</dbReference>